<dbReference type="SUPFAM" id="SSF46785">
    <property type="entry name" value="Winged helix' DNA-binding domain"/>
    <property type="match status" value="1"/>
</dbReference>
<keyword evidence="3" id="KW-0804">Transcription</keyword>
<evidence type="ECO:0000256" key="1">
    <source>
        <dbReference type="ARBA" id="ARBA00023015"/>
    </source>
</evidence>
<dbReference type="InterPro" id="IPR036388">
    <property type="entry name" value="WH-like_DNA-bd_sf"/>
</dbReference>
<evidence type="ECO:0000256" key="2">
    <source>
        <dbReference type="ARBA" id="ARBA00023125"/>
    </source>
</evidence>
<proteinExistence type="predicted"/>
<dbReference type="InterPro" id="IPR036390">
    <property type="entry name" value="WH_DNA-bd_sf"/>
</dbReference>
<dbReference type="PANTHER" id="PTHR33204">
    <property type="entry name" value="TRANSCRIPTIONAL REGULATOR, MARR FAMILY"/>
    <property type="match status" value="1"/>
</dbReference>
<keyword evidence="1" id="KW-0805">Transcription regulation</keyword>
<gene>
    <name evidence="5" type="ORF">IG616_16720</name>
</gene>
<evidence type="ECO:0000256" key="3">
    <source>
        <dbReference type="ARBA" id="ARBA00023163"/>
    </source>
</evidence>
<keyword evidence="6" id="KW-1185">Reference proteome</keyword>
<dbReference type="EMBL" id="JACYXI010000011">
    <property type="protein sequence ID" value="MBD8893188.1"/>
    <property type="molecule type" value="Genomic_DNA"/>
</dbReference>
<evidence type="ECO:0000313" key="5">
    <source>
        <dbReference type="EMBL" id="MBD8893188.1"/>
    </source>
</evidence>
<sequence length="120" mass="13494">MVQPAPGLWYLPETGECPVADTLKLIGGKHTPKILHCLALADHHFLELIRALPQISRKVLTEELRSLEDSGLVLRTELGDERKRVRYALTSKGRELAGILGQMFVWAMEHRENGQLQQSA</sequence>
<evidence type="ECO:0000313" key="6">
    <source>
        <dbReference type="Proteomes" id="UP000632063"/>
    </source>
</evidence>
<organism evidence="5 6">
    <name type="scientific">Roseibium litorale</name>
    <dbReference type="NCBI Taxonomy" id="2803841"/>
    <lineage>
        <taxon>Bacteria</taxon>
        <taxon>Pseudomonadati</taxon>
        <taxon>Pseudomonadota</taxon>
        <taxon>Alphaproteobacteria</taxon>
        <taxon>Hyphomicrobiales</taxon>
        <taxon>Stappiaceae</taxon>
        <taxon>Roseibium</taxon>
    </lineage>
</organism>
<dbReference type="PROSITE" id="PS51118">
    <property type="entry name" value="HTH_HXLR"/>
    <property type="match status" value="1"/>
</dbReference>
<evidence type="ECO:0000259" key="4">
    <source>
        <dbReference type="PROSITE" id="PS51118"/>
    </source>
</evidence>
<reference evidence="5 6" key="2">
    <citation type="journal article" date="2021" name="Int. J. Syst. Evol. Microbiol.">
        <title>Roseibium litorale sp. nov., isolated from a tidal flat sediment and proposal for the reclassification of Labrenzia polysiphoniae as Roseibium polysiphoniae comb. nov.</title>
        <authorList>
            <person name="Liu Y."/>
            <person name="Pei T."/>
            <person name="Du J."/>
            <person name="Chao M."/>
            <person name="Deng M.R."/>
            <person name="Zhu H."/>
        </authorList>
    </citation>
    <scope>NUCLEOTIDE SEQUENCE [LARGE SCALE GENOMIC DNA]</scope>
    <source>
        <strain evidence="5 6">4C16A</strain>
    </source>
</reference>
<dbReference type="Proteomes" id="UP000632063">
    <property type="component" value="Unassembled WGS sequence"/>
</dbReference>
<protein>
    <submittedName>
        <fullName evidence="5">Helix-turn-helix transcriptional regulator</fullName>
    </submittedName>
</protein>
<reference evidence="6" key="1">
    <citation type="submission" date="2020-09" db="EMBL/GenBank/DDBJ databases">
        <title>The genome sequence of strain Labrenzia suaedae 4C16A.</title>
        <authorList>
            <person name="Liu Y."/>
        </authorList>
    </citation>
    <scope>NUCLEOTIDE SEQUENCE [LARGE SCALE GENOMIC DNA]</scope>
    <source>
        <strain evidence="6">4C16A</strain>
    </source>
</reference>
<dbReference type="RefSeq" id="WP_192149306.1">
    <property type="nucleotide sequence ID" value="NZ_JACYXI010000011.1"/>
</dbReference>
<dbReference type="Gene3D" id="1.10.10.10">
    <property type="entry name" value="Winged helix-like DNA-binding domain superfamily/Winged helix DNA-binding domain"/>
    <property type="match status" value="1"/>
</dbReference>
<dbReference type="Pfam" id="PF01638">
    <property type="entry name" value="HxlR"/>
    <property type="match status" value="1"/>
</dbReference>
<keyword evidence="2" id="KW-0238">DNA-binding</keyword>
<dbReference type="InterPro" id="IPR002577">
    <property type="entry name" value="HTH_HxlR"/>
</dbReference>
<accession>A0ABR9CR87</accession>
<name>A0ABR9CR87_9HYPH</name>
<dbReference type="PANTHER" id="PTHR33204:SF18">
    <property type="entry name" value="TRANSCRIPTIONAL REGULATORY PROTEIN"/>
    <property type="match status" value="1"/>
</dbReference>
<feature type="domain" description="HTH hxlR-type" evidence="4">
    <location>
        <begin position="17"/>
        <end position="115"/>
    </location>
</feature>
<comment type="caution">
    <text evidence="5">The sequence shown here is derived from an EMBL/GenBank/DDBJ whole genome shotgun (WGS) entry which is preliminary data.</text>
</comment>